<sequence length="247" mass="28215">MRISFSRALLTGALVTGFVGSAVYASENNDEKKEAKKQYYQVLIESKNIVRSGKIKVEVVKEKEHSAEVEVNLIVQSQLLDQESLGEYREKMTQYLKSLHNKGYKKTPAVITLNSPLKLNNFEEFVKDKNIEVERFYIRTIDKNGNLGTISGIPSENDLVPKDKLKEFLNGAEVVGIYSIEGNISTDETAFNQLSKDNNVFLADISKKVIEEEVLNSIDFKKLKDKNEKIHIDVNIPNFYWFIEKNE</sequence>
<dbReference type="OrthoDB" id="2973392at2"/>
<feature type="chain" id="PRO_5011726964" evidence="1">
    <location>
        <begin position="26"/>
        <end position="247"/>
    </location>
</feature>
<organism evidence="2 3">
    <name type="scientific">Anoxybacillus pushchinoensis</name>
    <dbReference type="NCBI Taxonomy" id="150248"/>
    <lineage>
        <taxon>Bacteria</taxon>
        <taxon>Bacillati</taxon>
        <taxon>Bacillota</taxon>
        <taxon>Bacilli</taxon>
        <taxon>Bacillales</taxon>
        <taxon>Anoxybacillaceae</taxon>
        <taxon>Anoxybacillus</taxon>
    </lineage>
</organism>
<dbReference type="EMBL" id="FOJQ01000010">
    <property type="protein sequence ID" value="SFA44756.1"/>
    <property type="molecule type" value="Genomic_DNA"/>
</dbReference>
<evidence type="ECO:0000313" key="2">
    <source>
        <dbReference type="EMBL" id="SFA44756.1"/>
    </source>
</evidence>
<dbReference type="Proteomes" id="UP000198979">
    <property type="component" value="Unassembled WGS sequence"/>
</dbReference>
<evidence type="ECO:0000313" key="3">
    <source>
        <dbReference type="Proteomes" id="UP000198979"/>
    </source>
</evidence>
<evidence type="ECO:0000256" key="1">
    <source>
        <dbReference type="SAM" id="SignalP"/>
    </source>
</evidence>
<protein>
    <submittedName>
        <fullName evidence="2">Uncharacterized protein</fullName>
    </submittedName>
</protein>
<reference evidence="3" key="1">
    <citation type="submission" date="2016-10" db="EMBL/GenBank/DDBJ databases">
        <authorList>
            <person name="Varghese N."/>
            <person name="Submissions S."/>
        </authorList>
    </citation>
    <scope>NUCLEOTIDE SEQUENCE [LARGE SCALE GENOMIC DNA]</scope>
    <source>
        <strain evidence="3">K1</strain>
    </source>
</reference>
<keyword evidence="1" id="KW-0732">Signal</keyword>
<dbReference type="STRING" id="150248.SAMN05216169_101011"/>
<gene>
    <name evidence="2" type="ORF">SAMN05216169_101011</name>
</gene>
<dbReference type="RefSeq" id="WP_091701353.1">
    <property type="nucleotide sequence ID" value="NZ_FOJQ01000010.1"/>
</dbReference>
<feature type="signal peptide" evidence="1">
    <location>
        <begin position="1"/>
        <end position="25"/>
    </location>
</feature>
<proteinExistence type="predicted"/>
<keyword evidence="3" id="KW-1185">Reference proteome</keyword>
<name>A0A1I0T145_9BACL</name>
<dbReference type="AlphaFoldDB" id="A0A1I0T145"/>
<accession>A0A1I0T145</accession>